<dbReference type="FunFam" id="2.60.260.20:FF:000013">
    <property type="entry name" value="DnaJ subfamily B member 11"/>
    <property type="match status" value="1"/>
</dbReference>
<dbReference type="InterPro" id="IPR018253">
    <property type="entry name" value="DnaJ_domain_CS"/>
</dbReference>
<gene>
    <name evidence="3" type="ordered locus">Fleli_1622</name>
</gene>
<dbReference type="CDD" id="cd10747">
    <property type="entry name" value="DnaJ_C"/>
    <property type="match status" value="1"/>
</dbReference>
<evidence type="ECO:0000259" key="2">
    <source>
        <dbReference type="PROSITE" id="PS50076"/>
    </source>
</evidence>
<dbReference type="OrthoDB" id="9779889at2"/>
<keyword evidence="4" id="KW-1185">Reference proteome</keyword>
<dbReference type="EMBL" id="CP003345">
    <property type="protein sequence ID" value="AFM04037.1"/>
    <property type="molecule type" value="Genomic_DNA"/>
</dbReference>
<dbReference type="Proteomes" id="UP000006054">
    <property type="component" value="Chromosome"/>
</dbReference>
<dbReference type="HOGENOM" id="CLU_017633_0_0_10"/>
<dbReference type="PATRIC" id="fig|880071.3.peg.1599"/>
<dbReference type="eggNOG" id="COG0484">
    <property type="taxonomic scope" value="Bacteria"/>
</dbReference>
<dbReference type="PANTHER" id="PTHR43096:SF52">
    <property type="entry name" value="DNAJ HOMOLOG 1, MITOCHONDRIAL-RELATED"/>
    <property type="match status" value="1"/>
</dbReference>
<dbReference type="RefSeq" id="WP_014797494.1">
    <property type="nucleotide sequence ID" value="NC_018018.1"/>
</dbReference>
<dbReference type="PANTHER" id="PTHR43096">
    <property type="entry name" value="DNAJ HOMOLOG 1, MITOCHONDRIAL-RELATED"/>
    <property type="match status" value="1"/>
</dbReference>
<evidence type="ECO:0000313" key="3">
    <source>
        <dbReference type="EMBL" id="AFM04037.1"/>
    </source>
</evidence>
<dbReference type="PRINTS" id="PR00625">
    <property type="entry name" value="JDOMAIN"/>
</dbReference>
<dbReference type="InterPro" id="IPR036869">
    <property type="entry name" value="J_dom_sf"/>
</dbReference>
<dbReference type="KEGG" id="fli:Fleli_1622"/>
<dbReference type="STRING" id="880071.Fleli_1622"/>
<organism evidence="3 4">
    <name type="scientific">Bernardetia litoralis (strain ATCC 23117 / DSM 6794 / NBRC 15988 / NCIMB 1366 / Fx l1 / Sio-4)</name>
    <name type="common">Flexibacter litoralis</name>
    <dbReference type="NCBI Taxonomy" id="880071"/>
    <lineage>
        <taxon>Bacteria</taxon>
        <taxon>Pseudomonadati</taxon>
        <taxon>Bacteroidota</taxon>
        <taxon>Cytophagia</taxon>
        <taxon>Cytophagales</taxon>
        <taxon>Bernardetiaceae</taxon>
        <taxon>Bernardetia</taxon>
    </lineage>
</organism>
<proteinExistence type="predicted"/>
<name>I4AJA2_BERLS</name>
<dbReference type="SUPFAM" id="SSF49493">
    <property type="entry name" value="HSP40/DnaJ peptide-binding domain"/>
    <property type="match status" value="2"/>
</dbReference>
<dbReference type="CDD" id="cd06257">
    <property type="entry name" value="DnaJ"/>
    <property type="match status" value="1"/>
</dbReference>
<keyword evidence="1" id="KW-0143">Chaperone</keyword>
<dbReference type="PROSITE" id="PS50076">
    <property type="entry name" value="DNAJ_2"/>
    <property type="match status" value="1"/>
</dbReference>
<dbReference type="GO" id="GO:0042026">
    <property type="term" value="P:protein refolding"/>
    <property type="evidence" value="ECO:0007669"/>
    <property type="project" value="TreeGrafter"/>
</dbReference>
<dbReference type="SMART" id="SM00271">
    <property type="entry name" value="DnaJ"/>
    <property type="match status" value="1"/>
</dbReference>
<dbReference type="InterPro" id="IPR001623">
    <property type="entry name" value="DnaJ_domain"/>
</dbReference>
<evidence type="ECO:0000313" key="4">
    <source>
        <dbReference type="Proteomes" id="UP000006054"/>
    </source>
</evidence>
<evidence type="ECO:0000256" key="1">
    <source>
        <dbReference type="ARBA" id="ARBA00023186"/>
    </source>
</evidence>
<dbReference type="Gene3D" id="1.10.287.110">
    <property type="entry name" value="DnaJ domain"/>
    <property type="match status" value="1"/>
</dbReference>
<dbReference type="SUPFAM" id="SSF46565">
    <property type="entry name" value="Chaperone J-domain"/>
    <property type="match status" value="1"/>
</dbReference>
<protein>
    <submittedName>
        <fullName evidence="3">DnaJ-class molecular chaperone with C-terminal Zn finger domain</fullName>
    </submittedName>
</protein>
<feature type="domain" description="J" evidence="2">
    <location>
        <begin position="5"/>
        <end position="70"/>
    </location>
</feature>
<dbReference type="Gene3D" id="2.60.260.20">
    <property type="entry name" value="Urease metallochaperone UreE, N-terminal domain"/>
    <property type="match status" value="2"/>
</dbReference>
<dbReference type="PROSITE" id="PS00636">
    <property type="entry name" value="DNAJ_1"/>
    <property type="match status" value="1"/>
</dbReference>
<dbReference type="GO" id="GO:0005737">
    <property type="term" value="C:cytoplasm"/>
    <property type="evidence" value="ECO:0007669"/>
    <property type="project" value="TreeGrafter"/>
</dbReference>
<reference evidence="4" key="1">
    <citation type="submission" date="2012-06" db="EMBL/GenBank/DDBJ databases">
        <title>The complete genome of Flexibacter litoralis DSM 6794.</title>
        <authorList>
            <person name="Lucas S."/>
            <person name="Copeland A."/>
            <person name="Lapidus A."/>
            <person name="Glavina del Rio T."/>
            <person name="Dalin E."/>
            <person name="Tice H."/>
            <person name="Bruce D."/>
            <person name="Goodwin L."/>
            <person name="Pitluck S."/>
            <person name="Peters L."/>
            <person name="Ovchinnikova G."/>
            <person name="Lu M."/>
            <person name="Kyrpides N."/>
            <person name="Mavromatis K."/>
            <person name="Ivanova N."/>
            <person name="Brettin T."/>
            <person name="Detter J.C."/>
            <person name="Han C."/>
            <person name="Larimer F."/>
            <person name="Land M."/>
            <person name="Hauser L."/>
            <person name="Markowitz V."/>
            <person name="Cheng J.-F."/>
            <person name="Hugenholtz P."/>
            <person name="Woyke T."/>
            <person name="Wu D."/>
            <person name="Spring S."/>
            <person name="Lang E."/>
            <person name="Kopitz M."/>
            <person name="Brambilla E."/>
            <person name="Klenk H.-P."/>
            <person name="Eisen J.A."/>
        </authorList>
    </citation>
    <scope>NUCLEOTIDE SEQUENCE [LARGE SCALE GENOMIC DNA]</scope>
    <source>
        <strain evidence="4">ATCC 23117 / DSM 6794 / NBRC 15988 / NCIMB 1366 / Sio-4</strain>
    </source>
</reference>
<dbReference type="Pfam" id="PF00226">
    <property type="entry name" value="DnaJ"/>
    <property type="match status" value="1"/>
</dbReference>
<dbReference type="InterPro" id="IPR008971">
    <property type="entry name" value="HSP40/DnaJ_pept-bd"/>
</dbReference>
<dbReference type="InterPro" id="IPR002939">
    <property type="entry name" value="DnaJ_C"/>
</dbReference>
<sequence length="294" mass="34147">MQYKDYYKILGLRKNANQEEIKRKYRELAKKYHPDRNPNDILAEKRFKDINEAHDILSDSAKKAQYDLMGKNWGSYRKFADQAKSTYNQKKEEGFEFKDLFTRERMNDAFKNVVDLGKEAIFNAKTETTGINRKPKVKEIKTTISLEEAYTGTTRVITVNKNRIRLKLKEGIVNEQKLKLDAKGEKDEEIVVIVEIDENKYFIREENDLHTTAKVSLYEAMLGGKISVPTMQGKILFPIAAETANGKIFRIKGKGMPIYNQTNKFGDLYIKIEVQLPTKLSQKEKELFQQLSNL</sequence>
<dbReference type="GO" id="GO:0051082">
    <property type="term" value="F:unfolded protein binding"/>
    <property type="evidence" value="ECO:0007669"/>
    <property type="project" value="InterPro"/>
</dbReference>
<accession>I4AJA2</accession>
<dbReference type="AlphaFoldDB" id="I4AJA2"/>
<dbReference type="Pfam" id="PF01556">
    <property type="entry name" value="DnaJ_C"/>
    <property type="match status" value="1"/>
</dbReference>